<protein>
    <submittedName>
        <fullName evidence="2">Uncharacterized protein</fullName>
    </submittedName>
</protein>
<feature type="transmembrane region" description="Helical" evidence="1">
    <location>
        <begin position="30"/>
        <end position="49"/>
    </location>
</feature>
<keyword evidence="3" id="KW-1185">Reference proteome</keyword>
<reference evidence="3" key="1">
    <citation type="submission" date="2018-05" db="EMBL/GenBank/DDBJ databases">
        <authorList>
            <person name="Li X."/>
        </authorList>
    </citation>
    <scope>NUCLEOTIDE SEQUENCE [LARGE SCALE GENOMIC DNA]</scope>
    <source>
        <strain evidence="3">LX32</strain>
    </source>
</reference>
<comment type="caution">
    <text evidence="2">The sequence shown here is derived from an EMBL/GenBank/DDBJ whole genome shotgun (WGS) entry which is preliminary data.</text>
</comment>
<evidence type="ECO:0000313" key="2">
    <source>
        <dbReference type="EMBL" id="RAK53789.1"/>
    </source>
</evidence>
<keyword evidence="1" id="KW-0812">Transmembrane</keyword>
<feature type="transmembrane region" description="Helical" evidence="1">
    <location>
        <begin position="108"/>
        <end position="130"/>
    </location>
</feature>
<dbReference type="AlphaFoldDB" id="A0A328AGM2"/>
<dbReference type="RefSeq" id="WP_111527540.1">
    <property type="nucleotide sequence ID" value="NZ_JBHRSG010000005.1"/>
</dbReference>
<sequence length="146" mass="15679">MLYALSNALVVFSLLTGLFALIKGGVAERMGGAAVLANFVLATANYAFLKSQLVDLTVDGLCALFMLLLMMRFASLWLGAVMLVYAIQFGLDAFYLVTERSVSDTPHAVINNLNTFAITVALAAGTIIAMRRRRTEASPPPFAELA</sequence>
<gene>
    <name evidence="2" type="ORF">DJ017_04225</name>
</gene>
<organism evidence="2 3">
    <name type="scientific">Phenylobacterium soli</name>
    <dbReference type="NCBI Taxonomy" id="2170551"/>
    <lineage>
        <taxon>Bacteria</taxon>
        <taxon>Pseudomonadati</taxon>
        <taxon>Pseudomonadota</taxon>
        <taxon>Alphaproteobacteria</taxon>
        <taxon>Caulobacterales</taxon>
        <taxon>Caulobacteraceae</taxon>
        <taxon>Phenylobacterium</taxon>
    </lineage>
</organism>
<dbReference type="EMBL" id="QFYQ01000001">
    <property type="protein sequence ID" value="RAK53789.1"/>
    <property type="molecule type" value="Genomic_DNA"/>
</dbReference>
<dbReference type="OrthoDB" id="7193018at2"/>
<proteinExistence type="predicted"/>
<evidence type="ECO:0000256" key="1">
    <source>
        <dbReference type="SAM" id="Phobius"/>
    </source>
</evidence>
<keyword evidence="1" id="KW-0472">Membrane</keyword>
<keyword evidence="1" id="KW-1133">Transmembrane helix</keyword>
<accession>A0A328AGM2</accession>
<evidence type="ECO:0000313" key="3">
    <source>
        <dbReference type="Proteomes" id="UP000249254"/>
    </source>
</evidence>
<dbReference type="Proteomes" id="UP000249254">
    <property type="component" value="Unassembled WGS sequence"/>
</dbReference>
<feature type="transmembrane region" description="Helical" evidence="1">
    <location>
        <begin position="61"/>
        <end position="88"/>
    </location>
</feature>
<name>A0A328AGM2_9CAUL</name>